<dbReference type="Gene3D" id="2.40.40.10">
    <property type="entry name" value="RlpA-like domain"/>
    <property type="match status" value="1"/>
</dbReference>
<dbReference type="Proteomes" id="UP000807306">
    <property type="component" value="Unassembled WGS sequence"/>
</dbReference>
<protein>
    <submittedName>
        <fullName evidence="5">Snodprot1</fullName>
    </submittedName>
</protein>
<feature type="chain" id="PRO_5040152183" evidence="4">
    <location>
        <begin position="18"/>
        <end position="157"/>
    </location>
</feature>
<dbReference type="InterPro" id="IPR036908">
    <property type="entry name" value="RlpA-like_sf"/>
</dbReference>
<evidence type="ECO:0000256" key="1">
    <source>
        <dbReference type="ARBA" id="ARBA00004613"/>
    </source>
</evidence>
<evidence type="ECO:0000313" key="5">
    <source>
        <dbReference type="EMBL" id="KAF9533607.1"/>
    </source>
</evidence>
<feature type="signal peptide" evidence="4">
    <location>
        <begin position="1"/>
        <end position="17"/>
    </location>
</feature>
<reference evidence="5" key="1">
    <citation type="submission" date="2020-11" db="EMBL/GenBank/DDBJ databases">
        <authorList>
            <consortium name="DOE Joint Genome Institute"/>
            <person name="Ahrendt S."/>
            <person name="Riley R."/>
            <person name="Andreopoulos W."/>
            <person name="Labutti K."/>
            <person name="Pangilinan J."/>
            <person name="Ruiz-Duenas F.J."/>
            <person name="Barrasa J.M."/>
            <person name="Sanchez-Garcia M."/>
            <person name="Camarero S."/>
            <person name="Miyauchi S."/>
            <person name="Serrano A."/>
            <person name="Linde D."/>
            <person name="Babiker R."/>
            <person name="Drula E."/>
            <person name="Ayuso-Fernandez I."/>
            <person name="Pacheco R."/>
            <person name="Padilla G."/>
            <person name="Ferreira P."/>
            <person name="Barriuso J."/>
            <person name="Kellner H."/>
            <person name="Castanera R."/>
            <person name="Alfaro M."/>
            <person name="Ramirez L."/>
            <person name="Pisabarro A.G."/>
            <person name="Kuo A."/>
            <person name="Tritt A."/>
            <person name="Lipzen A."/>
            <person name="He G."/>
            <person name="Yan M."/>
            <person name="Ng V."/>
            <person name="Cullen D."/>
            <person name="Martin F."/>
            <person name="Rosso M.-N."/>
            <person name="Henrissat B."/>
            <person name="Hibbett D."/>
            <person name="Martinez A.T."/>
            <person name="Grigoriev I.V."/>
        </authorList>
    </citation>
    <scope>NUCLEOTIDE SEQUENCE</scope>
    <source>
        <strain evidence="5">CBS 506.95</strain>
    </source>
</reference>
<name>A0A9P6ERM3_9AGAR</name>
<comment type="similarity">
    <text evidence="2">Belongs to the cerato-platanin family.</text>
</comment>
<dbReference type="EMBL" id="MU157828">
    <property type="protein sequence ID" value="KAF9533607.1"/>
    <property type="molecule type" value="Genomic_DNA"/>
</dbReference>
<keyword evidence="3" id="KW-0964">Secreted</keyword>
<organism evidence="5 6">
    <name type="scientific">Crepidotus variabilis</name>
    <dbReference type="NCBI Taxonomy" id="179855"/>
    <lineage>
        <taxon>Eukaryota</taxon>
        <taxon>Fungi</taxon>
        <taxon>Dikarya</taxon>
        <taxon>Basidiomycota</taxon>
        <taxon>Agaricomycotina</taxon>
        <taxon>Agaricomycetes</taxon>
        <taxon>Agaricomycetidae</taxon>
        <taxon>Agaricales</taxon>
        <taxon>Agaricineae</taxon>
        <taxon>Crepidotaceae</taxon>
        <taxon>Crepidotus</taxon>
    </lineage>
</organism>
<keyword evidence="4" id="KW-0732">Signal</keyword>
<evidence type="ECO:0000313" key="6">
    <source>
        <dbReference type="Proteomes" id="UP000807306"/>
    </source>
</evidence>
<evidence type="ECO:0000256" key="3">
    <source>
        <dbReference type="ARBA" id="ARBA00022525"/>
    </source>
</evidence>
<comment type="subcellular location">
    <subcellularLocation>
        <location evidence="1">Secreted</location>
    </subcellularLocation>
</comment>
<dbReference type="Pfam" id="PF07249">
    <property type="entry name" value="Cerato-platanin"/>
    <property type="match status" value="1"/>
</dbReference>
<dbReference type="GO" id="GO:0005576">
    <property type="term" value="C:extracellular region"/>
    <property type="evidence" value="ECO:0007669"/>
    <property type="project" value="UniProtKB-SubCell"/>
</dbReference>
<dbReference type="SUPFAM" id="SSF50685">
    <property type="entry name" value="Barwin-like endoglucanases"/>
    <property type="match status" value="1"/>
</dbReference>
<keyword evidence="6" id="KW-1185">Reference proteome</keyword>
<dbReference type="OrthoDB" id="4898945at2759"/>
<gene>
    <name evidence="5" type="ORF">CPB83DRAFT_832080</name>
</gene>
<comment type="caution">
    <text evidence="5">The sequence shown here is derived from an EMBL/GenBank/DDBJ whole genome shotgun (WGS) entry which is preliminary data.</text>
</comment>
<evidence type="ECO:0000256" key="2">
    <source>
        <dbReference type="ARBA" id="ARBA00010421"/>
    </source>
</evidence>
<dbReference type="InterPro" id="IPR010829">
    <property type="entry name" value="Cerato-platanin"/>
</dbReference>
<accession>A0A9P6ERM3</accession>
<proteinExistence type="inferred from homology"/>
<dbReference type="CDD" id="cd22778">
    <property type="entry name" value="DPBB_CEPL-like"/>
    <property type="match status" value="1"/>
</dbReference>
<sequence length="157" mass="16182">MKFAAILSAAILPIISAVSVSYDTTYDQSDASLATVACSDGSNGLLTKGYTTFGSLPRFPYIGGVPAITGYNSPACGTCWQLTYQGTSIYVLGIDAAPGNFNIALGAMNALTNNQAVALGRVDIDYAQVANSNCGLPAPMKIPLETHVAALLVLLDA</sequence>
<dbReference type="AlphaFoldDB" id="A0A9P6ERM3"/>
<evidence type="ECO:0000256" key="4">
    <source>
        <dbReference type="SAM" id="SignalP"/>
    </source>
</evidence>